<evidence type="ECO:0000259" key="14">
    <source>
        <dbReference type="Pfam" id="PF00593"/>
    </source>
</evidence>
<protein>
    <submittedName>
        <fullName evidence="16">TonB-dependent receptor</fullName>
    </submittedName>
</protein>
<dbReference type="InterPro" id="IPR036942">
    <property type="entry name" value="Beta-barrel_TonB_sf"/>
</dbReference>
<keyword evidence="4" id="KW-0410">Iron transport</keyword>
<evidence type="ECO:0000313" key="17">
    <source>
        <dbReference type="Proteomes" id="UP001218362"/>
    </source>
</evidence>
<evidence type="ECO:0000256" key="3">
    <source>
        <dbReference type="ARBA" id="ARBA00022452"/>
    </source>
</evidence>
<sequence>MKPIFLTCVSMLSIAFGAGAALADTPEAAGSADSDDIVVTAQKRSEPLSKVPVQITVLTAQSLEQRDIKSTLDVFNQSPNMTVDAANTYRDTFITMRGMAQIQNADPPVAYVVDGVAVNNAESIDANLLDVERIEVLRGPQGSLYGRNAVGGAINVVTKAPTNDFEGSAQASYGNGDAVRLAAAISGPIIDDKILFRTSASFYRTDGLLANGYRGDLSDYVHHDYTLRQRLLITPVERLTIDLRADYNNFDAGNQYYSLIPSGQTDDFPGRIANLPGNASGHSTNLSAKLDYDLGPATLTSITGYNNLYQLARADSDFRNDVDYPDGLFGTGMQFGQSADLKLRTFSQELRLTSTGDGPVRWLAGAYYLDTRRTFLGITFLDTDGTTAQADDPAKQFWVISTINAAKAYALFGQVDVDLAEGLTLTGGLRQDWNDRTQTNLDGGLVRKLSFAKLQPKATLSYTLAPGKLLYLTYSTGFRAGGLNDPGIDPEDFKAETLQNYEAGFRMRFSDALSLSGAYFHTEVHNYQSYRVDGFTGAYVVFGIPNVRINGIELSTTAVPFAGLTLDGGIGTALTRISDSPDADTNGKRTPRTVPFSSTLGATYEVPVGGSAKFVAHADWKHFGKKYWDPDNASVQAPYDLVSARAGVQLGDLGIFAFGKNLLNEQYYTDFFQPKYSGFDYPIGLEGQPRTYGIEASYKF</sequence>
<dbReference type="EMBL" id="CP119316">
    <property type="protein sequence ID" value="WEK46364.1"/>
    <property type="molecule type" value="Genomic_DNA"/>
</dbReference>
<feature type="domain" description="TonB-dependent receptor-like beta-barrel" evidence="14">
    <location>
        <begin position="239"/>
        <end position="662"/>
    </location>
</feature>
<evidence type="ECO:0000256" key="12">
    <source>
        <dbReference type="RuleBase" id="RU003357"/>
    </source>
</evidence>
<keyword evidence="16" id="KW-0675">Receptor</keyword>
<dbReference type="InterPro" id="IPR039426">
    <property type="entry name" value="TonB-dep_rcpt-like"/>
</dbReference>
<evidence type="ECO:0000256" key="13">
    <source>
        <dbReference type="SAM" id="SignalP"/>
    </source>
</evidence>
<keyword evidence="6" id="KW-0408">Iron</keyword>
<keyword evidence="7" id="KW-0406">Ion transport</keyword>
<dbReference type="Pfam" id="PF00593">
    <property type="entry name" value="TonB_dep_Rec_b-barrel"/>
    <property type="match status" value="1"/>
</dbReference>
<proteinExistence type="inferred from homology"/>
<accession>A0AAJ5X5K9</accession>
<comment type="subcellular location">
    <subcellularLocation>
        <location evidence="1 11">Cell outer membrane</location>
        <topology evidence="1 11">Multi-pass membrane protein</topology>
    </subcellularLocation>
</comment>
<dbReference type="Gene3D" id="2.40.170.20">
    <property type="entry name" value="TonB-dependent receptor, beta-barrel domain"/>
    <property type="match status" value="1"/>
</dbReference>
<dbReference type="PANTHER" id="PTHR32552">
    <property type="entry name" value="FERRICHROME IRON RECEPTOR-RELATED"/>
    <property type="match status" value="1"/>
</dbReference>
<evidence type="ECO:0000256" key="1">
    <source>
        <dbReference type="ARBA" id="ARBA00004571"/>
    </source>
</evidence>
<dbReference type="CDD" id="cd01347">
    <property type="entry name" value="ligand_gated_channel"/>
    <property type="match status" value="1"/>
</dbReference>
<evidence type="ECO:0000313" key="16">
    <source>
        <dbReference type="EMBL" id="WEK46364.1"/>
    </source>
</evidence>
<keyword evidence="3 11" id="KW-1134">Transmembrane beta strand</keyword>
<keyword evidence="2 11" id="KW-0813">Transport</keyword>
<dbReference type="AlphaFoldDB" id="A0AAJ5X5K9"/>
<reference evidence="16" key="1">
    <citation type="submission" date="2023-03" db="EMBL/GenBank/DDBJ databases">
        <title>Andean soil-derived lignocellulolytic bacterial consortium as a source of novel taxa and putative plastic-active enzymes.</title>
        <authorList>
            <person name="Diaz-Garcia L."/>
            <person name="Chuvochina M."/>
            <person name="Feuerriegel G."/>
            <person name="Bunk B."/>
            <person name="Sproer C."/>
            <person name="Streit W.R."/>
            <person name="Rodriguez L.M."/>
            <person name="Overmann J."/>
            <person name="Jimenez D.J."/>
        </authorList>
    </citation>
    <scope>NUCLEOTIDE SEQUENCE</scope>
    <source>
        <strain evidence="16">MAG 26</strain>
    </source>
</reference>
<dbReference type="GO" id="GO:0009279">
    <property type="term" value="C:cell outer membrane"/>
    <property type="evidence" value="ECO:0007669"/>
    <property type="project" value="UniProtKB-SubCell"/>
</dbReference>
<gene>
    <name evidence="16" type="ORF">P0Y56_15320</name>
</gene>
<dbReference type="Pfam" id="PF07715">
    <property type="entry name" value="Plug"/>
    <property type="match status" value="1"/>
</dbReference>
<dbReference type="PROSITE" id="PS52016">
    <property type="entry name" value="TONB_DEPENDENT_REC_3"/>
    <property type="match status" value="1"/>
</dbReference>
<evidence type="ECO:0000256" key="11">
    <source>
        <dbReference type="PROSITE-ProRule" id="PRU01360"/>
    </source>
</evidence>
<evidence type="ECO:0000256" key="6">
    <source>
        <dbReference type="ARBA" id="ARBA00023004"/>
    </source>
</evidence>
<dbReference type="InterPro" id="IPR000531">
    <property type="entry name" value="Beta-barrel_TonB"/>
</dbReference>
<feature type="signal peptide" evidence="13">
    <location>
        <begin position="1"/>
        <end position="23"/>
    </location>
</feature>
<evidence type="ECO:0000256" key="2">
    <source>
        <dbReference type="ARBA" id="ARBA00022448"/>
    </source>
</evidence>
<dbReference type="SUPFAM" id="SSF56935">
    <property type="entry name" value="Porins"/>
    <property type="match status" value="1"/>
</dbReference>
<keyword evidence="8 12" id="KW-0798">TonB box</keyword>
<dbReference type="GO" id="GO:0006826">
    <property type="term" value="P:iron ion transport"/>
    <property type="evidence" value="ECO:0007669"/>
    <property type="project" value="UniProtKB-KW"/>
</dbReference>
<keyword evidence="10 11" id="KW-0998">Cell outer membrane</keyword>
<feature type="domain" description="TonB-dependent receptor plug" evidence="15">
    <location>
        <begin position="48"/>
        <end position="153"/>
    </location>
</feature>
<comment type="similarity">
    <text evidence="11 12">Belongs to the TonB-dependent receptor family.</text>
</comment>
<evidence type="ECO:0000256" key="4">
    <source>
        <dbReference type="ARBA" id="ARBA00022496"/>
    </source>
</evidence>
<keyword evidence="5 11" id="KW-0812">Transmembrane</keyword>
<evidence type="ECO:0000256" key="7">
    <source>
        <dbReference type="ARBA" id="ARBA00023065"/>
    </source>
</evidence>
<dbReference type="PANTHER" id="PTHR32552:SF81">
    <property type="entry name" value="TONB-DEPENDENT OUTER MEMBRANE RECEPTOR"/>
    <property type="match status" value="1"/>
</dbReference>
<evidence type="ECO:0000256" key="8">
    <source>
        <dbReference type="ARBA" id="ARBA00023077"/>
    </source>
</evidence>
<evidence type="ECO:0000259" key="15">
    <source>
        <dbReference type="Pfam" id="PF07715"/>
    </source>
</evidence>
<dbReference type="Proteomes" id="UP001218362">
    <property type="component" value="Chromosome"/>
</dbReference>
<keyword evidence="13" id="KW-0732">Signal</keyword>
<dbReference type="InterPro" id="IPR012910">
    <property type="entry name" value="Plug_dom"/>
</dbReference>
<evidence type="ECO:0000256" key="9">
    <source>
        <dbReference type="ARBA" id="ARBA00023136"/>
    </source>
</evidence>
<evidence type="ECO:0000256" key="10">
    <source>
        <dbReference type="ARBA" id="ARBA00023237"/>
    </source>
</evidence>
<keyword evidence="9 11" id="KW-0472">Membrane</keyword>
<feature type="chain" id="PRO_5042608431" evidence="13">
    <location>
        <begin position="24"/>
        <end position="700"/>
    </location>
</feature>
<dbReference type="KEGG" id="acob:P0Y56_15320"/>
<organism evidence="16 17">
    <name type="scientific">Candidatus Andeanibacterium colombiense</name>
    <dbReference type="NCBI Taxonomy" id="3121345"/>
    <lineage>
        <taxon>Bacteria</taxon>
        <taxon>Pseudomonadati</taxon>
        <taxon>Pseudomonadota</taxon>
        <taxon>Alphaproteobacteria</taxon>
        <taxon>Sphingomonadales</taxon>
        <taxon>Sphingomonadaceae</taxon>
        <taxon>Candidatus Andeanibacterium</taxon>
    </lineage>
</organism>
<evidence type="ECO:0000256" key="5">
    <source>
        <dbReference type="ARBA" id="ARBA00022692"/>
    </source>
</evidence>
<name>A0AAJ5X5K9_9SPHN</name>